<keyword evidence="2" id="KW-1185">Reference proteome</keyword>
<sequence>MDSTSARNPALMPSKKDRLYVALYVRGGKARMPGKEDTYHWALHIGPKDPNSPSLGDRYHAKERLTVERKSEFIFEESEVSPQMVLVRVAVAKIVDKDRAVEILRNTAIGQNSPGWNCVSWVQEALYALNADSRALGARMLDWERVRDAAMEYCQRKKDQHRFDGKGDFDMSITPTYDLMVGRELAV</sequence>
<organism evidence="1 2">
    <name type="scientific">Aspergillus indologenus CBS 114.80</name>
    <dbReference type="NCBI Taxonomy" id="1450541"/>
    <lineage>
        <taxon>Eukaryota</taxon>
        <taxon>Fungi</taxon>
        <taxon>Dikarya</taxon>
        <taxon>Ascomycota</taxon>
        <taxon>Pezizomycotina</taxon>
        <taxon>Eurotiomycetes</taxon>
        <taxon>Eurotiomycetidae</taxon>
        <taxon>Eurotiales</taxon>
        <taxon>Aspergillaceae</taxon>
        <taxon>Aspergillus</taxon>
        <taxon>Aspergillus subgen. Circumdati</taxon>
    </lineage>
</organism>
<proteinExistence type="predicted"/>
<protein>
    <submittedName>
        <fullName evidence="1">Uncharacterized protein</fullName>
    </submittedName>
</protein>
<reference evidence="1 2" key="1">
    <citation type="submission" date="2018-02" db="EMBL/GenBank/DDBJ databases">
        <title>The genomes of Aspergillus section Nigri reveals drivers in fungal speciation.</title>
        <authorList>
            <consortium name="DOE Joint Genome Institute"/>
            <person name="Vesth T.C."/>
            <person name="Nybo J."/>
            <person name="Theobald S."/>
            <person name="Brandl J."/>
            <person name="Frisvad J.C."/>
            <person name="Nielsen K.F."/>
            <person name="Lyhne E.K."/>
            <person name="Kogle M.E."/>
            <person name="Kuo A."/>
            <person name="Riley R."/>
            <person name="Clum A."/>
            <person name="Nolan M."/>
            <person name="Lipzen A."/>
            <person name="Salamov A."/>
            <person name="Henrissat B."/>
            <person name="Wiebenga A."/>
            <person name="De vries R.P."/>
            <person name="Grigoriev I.V."/>
            <person name="Mortensen U.H."/>
            <person name="Andersen M.R."/>
            <person name="Baker S.E."/>
        </authorList>
    </citation>
    <scope>NUCLEOTIDE SEQUENCE [LARGE SCALE GENOMIC DNA]</scope>
    <source>
        <strain evidence="1 2">CBS 114.80</strain>
    </source>
</reference>
<dbReference type="EMBL" id="KZ825475">
    <property type="protein sequence ID" value="PYI34562.1"/>
    <property type="molecule type" value="Genomic_DNA"/>
</dbReference>
<accession>A0A2V5IH23</accession>
<dbReference type="InterPro" id="IPR054208">
    <property type="entry name" value="DUF6914"/>
</dbReference>
<name>A0A2V5IH23_9EURO</name>
<dbReference type="AlphaFoldDB" id="A0A2V5IH23"/>
<dbReference type="Proteomes" id="UP000248817">
    <property type="component" value="Unassembled WGS sequence"/>
</dbReference>
<evidence type="ECO:0000313" key="2">
    <source>
        <dbReference type="Proteomes" id="UP000248817"/>
    </source>
</evidence>
<gene>
    <name evidence="1" type="ORF">BP00DRAFT_493048</name>
</gene>
<dbReference type="Pfam" id="PF21858">
    <property type="entry name" value="DUF6914"/>
    <property type="match status" value="1"/>
</dbReference>
<evidence type="ECO:0000313" key="1">
    <source>
        <dbReference type="EMBL" id="PYI34562.1"/>
    </source>
</evidence>